<evidence type="ECO:0000313" key="2">
    <source>
        <dbReference type="EMBL" id="CAH1451765.1"/>
    </source>
</evidence>
<evidence type="ECO:0008006" key="4">
    <source>
        <dbReference type="Google" id="ProtNLM"/>
    </source>
</evidence>
<dbReference type="SMART" id="SM00614">
    <property type="entry name" value="ZnF_BED"/>
    <property type="match status" value="1"/>
</dbReference>
<dbReference type="AlphaFoldDB" id="A0AAU9PNC6"/>
<feature type="region of interest" description="Disordered" evidence="1">
    <location>
        <begin position="1"/>
        <end position="50"/>
    </location>
</feature>
<proteinExistence type="predicted"/>
<gene>
    <name evidence="2" type="ORF">LVIROSA_LOCUS37106</name>
</gene>
<protein>
    <recommendedName>
        <fullName evidence="4">BED-type domain-containing protein</fullName>
    </recommendedName>
</protein>
<feature type="compositionally biased region" description="Polar residues" evidence="1">
    <location>
        <begin position="16"/>
        <end position="27"/>
    </location>
</feature>
<evidence type="ECO:0000256" key="1">
    <source>
        <dbReference type="SAM" id="MobiDB-lite"/>
    </source>
</evidence>
<name>A0AAU9PNC6_9ASTR</name>
<accession>A0AAU9PNC6</accession>
<dbReference type="Proteomes" id="UP001157418">
    <property type="component" value="Unassembled WGS sequence"/>
</dbReference>
<comment type="caution">
    <text evidence="2">The sequence shown here is derived from an EMBL/GenBank/DDBJ whole genome shotgun (WGS) entry which is preliminary data.</text>
</comment>
<organism evidence="2 3">
    <name type="scientific">Lactuca virosa</name>
    <dbReference type="NCBI Taxonomy" id="75947"/>
    <lineage>
        <taxon>Eukaryota</taxon>
        <taxon>Viridiplantae</taxon>
        <taxon>Streptophyta</taxon>
        <taxon>Embryophyta</taxon>
        <taxon>Tracheophyta</taxon>
        <taxon>Spermatophyta</taxon>
        <taxon>Magnoliopsida</taxon>
        <taxon>eudicotyledons</taxon>
        <taxon>Gunneridae</taxon>
        <taxon>Pentapetalae</taxon>
        <taxon>asterids</taxon>
        <taxon>campanulids</taxon>
        <taxon>Asterales</taxon>
        <taxon>Asteraceae</taxon>
        <taxon>Cichorioideae</taxon>
        <taxon>Cichorieae</taxon>
        <taxon>Lactucinae</taxon>
        <taxon>Lactuca</taxon>
    </lineage>
</organism>
<evidence type="ECO:0000313" key="3">
    <source>
        <dbReference type="Proteomes" id="UP001157418"/>
    </source>
</evidence>
<reference evidence="2 3" key="1">
    <citation type="submission" date="2022-01" db="EMBL/GenBank/DDBJ databases">
        <authorList>
            <person name="Xiong W."/>
            <person name="Schranz E."/>
        </authorList>
    </citation>
    <scope>NUCLEOTIDE SEQUENCE [LARGE SCALE GENOMIC DNA]</scope>
</reference>
<dbReference type="EMBL" id="CAKMRJ010005745">
    <property type="protein sequence ID" value="CAH1451765.1"/>
    <property type="molecule type" value="Genomic_DNA"/>
</dbReference>
<keyword evidence="3" id="KW-1185">Reference proteome</keyword>
<sequence length="117" mass="13177">MQMKGSQKTVDEATSRSKQSKSNSDPPTVNVEEDEEVSENNDGGKKGSWVWKHFDKNKIDKTLNKVKCPYCPKLMCAHTKKNGTISMGRQLRLYCVYSPVYDPKGKSGDSKKKTNIC</sequence>